<evidence type="ECO:0000256" key="2">
    <source>
        <dbReference type="ARBA" id="ARBA00009638"/>
    </source>
</evidence>
<dbReference type="NCBIfam" id="TIGR00231">
    <property type="entry name" value="small_GTP"/>
    <property type="match status" value="1"/>
</dbReference>
<reference evidence="13" key="1">
    <citation type="submission" date="2016-11" db="EMBL/GenBank/DDBJ databases">
        <authorList>
            <person name="Varghese N."/>
            <person name="Submissions S."/>
        </authorList>
    </citation>
    <scope>NUCLEOTIDE SEQUENCE [LARGE SCALE GENOMIC DNA]</scope>
    <source>
        <strain evidence="13">DSM 9756</strain>
    </source>
</reference>
<proteinExistence type="inferred from homology"/>
<evidence type="ECO:0000256" key="3">
    <source>
        <dbReference type="ARBA" id="ARBA00022618"/>
    </source>
</evidence>
<dbReference type="RefSeq" id="WP_073035830.1">
    <property type="nucleotide sequence ID" value="NZ_FQVB01000003.1"/>
</dbReference>
<evidence type="ECO:0000256" key="6">
    <source>
        <dbReference type="ARBA" id="ARBA00022842"/>
    </source>
</evidence>
<comment type="cofactor">
    <cofactor evidence="1">
        <name>Mg(2+)</name>
        <dbReference type="ChEBI" id="CHEBI:18420"/>
    </cofactor>
</comment>
<evidence type="ECO:0000256" key="4">
    <source>
        <dbReference type="ARBA" id="ARBA00022723"/>
    </source>
</evidence>
<comment type="similarity">
    <text evidence="2 10">Belongs to the TRAFAC class TrmE-Era-EngA-EngB-Septin-like GTPase superfamily. EngB GTPase family.</text>
</comment>
<dbReference type="AlphaFoldDB" id="A0A1M4SC21"/>
<dbReference type="Gene3D" id="3.40.50.300">
    <property type="entry name" value="P-loop containing nucleotide triphosphate hydrolases"/>
    <property type="match status" value="1"/>
</dbReference>
<dbReference type="STRING" id="1121391.SAMN02745206_00054"/>
<keyword evidence="6" id="KW-0460">Magnesium</keyword>
<keyword evidence="9 10" id="KW-0131">Cell cycle</keyword>
<dbReference type="EMBL" id="FQVB01000003">
    <property type="protein sequence ID" value="SHE29750.1"/>
    <property type="molecule type" value="Genomic_DNA"/>
</dbReference>
<keyword evidence="13" id="KW-1185">Reference proteome</keyword>
<keyword evidence="7 10" id="KW-0342">GTP-binding</keyword>
<dbReference type="PANTHER" id="PTHR11649">
    <property type="entry name" value="MSS1/TRME-RELATED GTP-BINDING PROTEIN"/>
    <property type="match status" value="1"/>
</dbReference>
<comment type="function">
    <text evidence="10">Necessary for normal cell division and for the maintenance of normal septation.</text>
</comment>
<dbReference type="HAMAP" id="MF_00321">
    <property type="entry name" value="GTPase_EngB"/>
    <property type="match status" value="1"/>
</dbReference>
<keyword evidence="5 10" id="KW-0547">Nucleotide-binding</keyword>
<dbReference type="GO" id="GO:0005525">
    <property type="term" value="F:GTP binding"/>
    <property type="evidence" value="ECO:0007669"/>
    <property type="project" value="UniProtKB-UniRule"/>
</dbReference>
<dbReference type="InterPro" id="IPR019987">
    <property type="entry name" value="GTP-bd_ribosome_bio_YsxC"/>
</dbReference>
<dbReference type="InterPro" id="IPR027417">
    <property type="entry name" value="P-loop_NTPase"/>
</dbReference>
<evidence type="ECO:0000313" key="13">
    <source>
        <dbReference type="Proteomes" id="UP000184076"/>
    </source>
</evidence>
<accession>A0A1M4SC21</accession>
<name>A0A1M4SC21_9BACT</name>
<dbReference type="FunFam" id="3.40.50.300:FF:000098">
    <property type="entry name" value="Probable GTP-binding protein EngB"/>
    <property type="match status" value="1"/>
</dbReference>
<dbReference type="InterPro" id="IPR030393">
    <property type="entry name" value="G_ENGB_dom"/>
</dbReference>
<protein>
    <recommendedName>
        <fullName evidence="10">Probable GTP-binding protein EngB</fullName>
    </recommendedName>
</protein>
<evidence type="ECO:0000256" key="10">
    <source>
        <dbReference type="HAMAP-Rule" id="MF_00321"/>
    </source>
</evidence>
<dbReference type="SUPFAM" id="SSF52540">
    <property type="entry name" value="P-loop containing nucleoside triphosphate hydrolases"/>
    <property type="match status" value="1"/>
</dbReference>
<sequence length="204" mass="23199">MEHQAGFSLQIHSAEFVTSAVAPEGYPPGDHPEVAFAGRSNVGKSSLINCLLGRKKLVRTSRTPGRTQTLNFFLINESFYFVDLPGYGYAKVPQKIREQWGPMIERYLTTRRRLSGVVHIMDLRHPPTTDDLLLWNWLREMGIPAVPVLTKADKVSRGNRARHLRDASQRLGIEPREAVVFSAVTREGWQALWERLMPWIGYSS</sequence>
<keyword evidence="3 10" id="KW-0132">Cell division</keyword>
<dbReference type="InterPro" id="IPR005225">
    <property type="entry name" value="Small_GTP-bd"/>
</dbReference>
<evidence type="ECO:0000256" key="1">
    <source>
        <dbReference type="ARBA" id="ARBA00001946"/>
    </source>
</evidence>
<dbReference type="PROSITE" id="PS51706">
    <property type="entry name" value="G_ENGB"/>
    <property type="match status" value="1"/>
</dbReference>
<dbReference type="InterPro" id="IPR006073">
    <property type="entry name" value="GTP-bd"/>
</dbReference>
<feature type="domain" description="EngB-type G" evidence="11">
    <location>
        <begin position="30"/>
        <end position="202"/>
    </location>
</feature>
<dbReference type="GO" id="GO:0005829">
    <property type="term" value="C:cytosol"/>
    <property type="evidence" value="ECO:0007669"/>
    <property type="project" value="TreeGrafter"/>
</dbReference>
<keyword evidence="8 10" id="KW-0717">Septation</keyword>
<keyword evidence="4" id="KW-0479">Metal-binding</keyword>
<evidence type="ECO:0000256" key="9">
    <source>
        <dbReference type="ARBA" id="ARBA00023306"/>
    </source>
</evidence>
<evidence type="ECO:0000256" key="8">
    <source>
        <dbReference type="ARBA" id="ARBA00023210"/>
    </source>
</evidence>
<dbReference type="PANTHER" id="PTHR11649:SF13">
    <property type="entry name" value="ENGB-TYPE G DOMAIN-CONTAINING PROTEIN"/>
    <property type="match status" value="1"/>
</dbReference>
<organism evidence="12 13">
    <name type="scientific">Desulfacinum infernum DSM 9756</name>
    <dbReference type="NCBI Taxonomy" id="1121391"/>
    <lineage>
        <taxon>Bacteria</taxon>
        <taxon>Pseudomonadati</taxon>
        <taxon>Thermodesulfobacteriota</taxon>
        <taxon>Syntrophobacteria</taxon>
        <taxon>Syntrophobacterales</taxon>
        <taxon>Syntrophobacteraceae</taxon>
        <taxon>Desulfacinum</taxon>
    </lineage>
</organism>
<evidence type="ECO:0000256" key="7">
    <source>
        <dbReference type="ARBA" id="ARBA00023134"/>
    </source>
</evidence>
<dbReference type="GO" id="GO:0000917">
    <property type="term" value="P:division septum assembly"/>
    <property type="evidence" value="ECO:0007669"/>
    <property type="project" value="UniProtKB-KW"/>
</dbReference>
<dbReference type="GO" id="GO:0046872">
    <property type="term" value="F:metal ion binding"/>
    <property type="evidence" value="ECO:0007669"/>
    <property type="project" value="UniProtKB-KW"/>
</dbReference>
<evidence type="ECO:0000259" key="11">
    <source>
        <dbReference type="PROSITE" id="PS51706"/>
    </source>
</evidence>
<evidence type="ECO:0000313" key="12">
    <source>
        <dbReference type="EMBL" id="SHE29750.1"/>
    </source>
</evidence>
<evidence type="ECO:0000256" key="5">
    <source>
        <dbReference type="ARBA" id="ARBA00022741"/>
    </source>
</evidence>
<dbReference type="NCBIfam" id="TIGR03598">
    <property type="entry name" value="GTPase_YsxC"/>
    <property type="match status" value="1"/>
</dbReference>
<gene>
    <name evidence="10" type="primary">engB</name>
    <name evidence="12" type="ORF">SAMN02745206_00054</name>
</gene>
<dbReference type="Proteomes" id="UP000184076">
    <property type="component" value="Unassembled WGS sequence"/>
</dbReference>
<dbReference type="CDD" id="cd01876">
    <property type="entry name" value="YihA_EngB"/>
    <property type="match status" value="1"/>
</dbReference>
<dbReference type="Pfam" id="PF01926">
    <property type="entry name" value="MMR_HSR1"/>
    <property type="match status" value="1"/>
</dbReference>